<dbReference type="Proteomes" id="UP000813444">
    <property type="component" value="Unassembled WGS sequence"/>
</dbReference>
<dbReference type="EMBL" id="JAGPNK010000033">
    <property type="protein sequence ID" value="KAH7303453.1"/>
    <property type="molecule type" value="Genomic_DNA"/>
</dbReference>
<dbReference type="Gene3D" id="3.60.21.10">
    <property type="match status" value="1"/>
</dbReference>
<gene>
    <name evidence="1" type="ORF">B0I35DRAFT_455181</name>
</gene>
<evidence type="ECO:0000313" key="2">
    <source>
        <dbReference type="Proteomes" id="UP000813444"/>
    </source>
</evidence>
<comment type="caution">
    <text evidence="1">The sequence shown here is derived from an EMBL/GenBank/DDBJ whole genome shotgun (WGS) entry which is preliminary data.</text>
</comment>
<sequence length="340" mass="37520">MTGSAFLPDSEKPPIKTRVLILSDTNGKRFERDKIFQGHVDIAIHCGNLTDGSKLEEFGAAIELLKAIKATWKFVIAGSRDFTLDDGAFEKIKAEADRGEVTLGGSIAEEYGLVGEARLILLDIVRHGIKYLREGTHQVILHNDALVRIYASPYTPSNGSTGGFQYTDGHEFCIPPGTDIVVTHGPPRGVWDRIRDPRQAGSEERIGCPQLFGAVARAQPRLHCFGHARGDWGARLVTWRREISEHPSHLADIDNEGGKSPVIASLPWMPGDKLKACREGNCYYTNHCTGDENAVGEGKTLFINAALVRDDDGPERFPWLVEIDLSQVWRPEPSADMVEL</sequence>
<dbReference type="AlphaFoldDB" id="A0A8K0WJY8"/>
<keyword evidence="2" id="KW-1185">Reference proteome</keyword>
<dbReference type="OrthoDB" id="630188at2759"/>
<dbReference type="PANTHER" id="PTHR12905">
    <property type="entry name" value="METALLOPHOSPHOESTERASE"/>
    <property type="match status" value="1"/>
</dbReference>
<dbReference type="InterPro" id="IPR051693">
    <property type="entry name" value="UPF0046_metallophosphoest"/>
</dbReference>
<reference evidence="1" key="1">
    <citation type="journal article" date="2021" name="Nat. Commun.">
        <title>Genetic determinants of endophytism in the Arabidopsis root mycobiome.</title>
        <authorList>
            <person name="Mesny F."/>
            <person name="Miyauchi S."/>
            <person name="Thiergart T."/>
            <person name="Pickel B."/>
            <person name="Atanasova L."/>
            <person name="Karlsson M."/>
            <person name="Huettel B."/>
            <person name="Barry K.W."/>
            <person name="Haridas S."/>
            <person name="Chen C."/>
            <person name="Bauer D."/>
            <person name="Andreopoulos W."/>
            <person name="Pangilinan J."/>
            <person name="LaButti K."/>
            <person name="Riley R."/>
            <person name="Lipzen A."/>
            <person name="Clum A."/>
            <person name="Drula E."/>
            <person name="Henrissat B."/>
            <person name="Kohler A."/>
            <person name="Grigoriev I.V."/>
            <person name="Martin F.M."/>
            <person name="Hacquard S."/>
        </authorList>
    </citation>
    <scope>NUCLEOTIDE SEQUENCE</scope>
    <source>
        <strain evidence="1">MPI-CAGE-CH-0235</strain>
    </source>
</reference>
<accession>A0A8K0WJY8</accession>
<evidence type="ECO:0000313" key="1">
    <source>
        <dbReference type="EMBL" id="KAH7303453.1"/>
    </source>
</evidence>
<dbReference type="InterPro" id="IPR029052">
    <property type="entry name" value="Metallo-depent_PP-like"/>
</dbReference>
<organism evidence="1 2">
    <name type="scientific">Stachybotrys elegans</name>
    <dbReference type="NCBI Taxonomy" id="80388"/>
    <lineage>
        <taxon>Eukaryota</taxon>
        <taxon>Fungi</taxon>
        <taxon>Dikarya</taxon>
        <taxon>Ascomycota</taxon>
        <taxon>Pezizomycotina</taxon>
        <taxon>Sordariomycetes</taxon>
        <taxon>Hypocreomycetidae</taxon>
        <taxon>Hypocreales</taxon>
        <taxon>Stachybotryaceae</taxon>
        <taxon>Stachybotrys</taxon>
    </lineage>
</organism>
<dbReference type="SUPFAM" id="SSF56300">
    <property type="entry name" value="Metallo-dependent phosphatases"/>
    <property type="match status" value="1"/>
</dbReference>
<dbReference type="PANTHER" id="PTHR12905:SF0">
    <property type="entry name" value="CALCINEURIN-LIKE PHOSPHOESTERASE DOMAIN-CONTAINING PROTEIN"/>
    <property type="match status" value="1"/>
</dbReference>
<evidence type="ECO:0008006" key="3">
    <source>
        <dbReference type="Google" id="ProtNLM"/>
    </source>
</evidence>
<proteinExistence type="predicted"/>
<protein>
    <recommendedName>
        <fullName evidence="3">Calcineurin-like phosphoesterase domain-containing protein</fullName>
    </recommendedName>
</protein>
<name>A0A8K0WJY8_9HYPO</name>